<reference evidence="2 3" key="1">
    <citation type="journal article" date="2011" name="Front. Microbiol.">
        <title>Two Strains of Crocosphaera watsonii with Highly Conserved Genomes are Distinguished by Strain-Specific Features.</title>
        <authorList>
            <person name="Bench S.R."/>
            <person name="Ilikchyan I.N."/>
            <person name="Tripp H.J."/>
            <person name="Zehr J.P."/>
        </authorList>
    </citation>
    <scope>NUCLEOTIDE SEQUENCE [LARGE SCALE GENOMIC DNA]</scope>
    <source>
        <strain evidence="2 3">WH 0003</strain>
    </source>
</reference>
<evidence type="ECO:0000313" key="2">
    <source>
        <dbReference type="EMBL" id="EHJ13451.1"/>
    </source>
</evidence>
<dbReference type="AlphaFoldDB" id="G5J2Y2"/>
<dbReference type="Proteomes" id="UP000003477">
    <property type="component" value="Unassembled WGS sequence"/>
</dbReference>
<dbReference type="RefSeq" id="WP_007304881.1">
    <property type="nucleotide sequence ID" value="NZ_AESD01000286.1"/>
</dbReference>
<protein>
    <submittedName>
        <fullName evidence="2">Uncharacterized protein</fullName>
    </submittedName>
</protein>
<comment type="caution">
    <text evidence="2">The sequence shown here is derived from an EMBL/GenBank/DDBJ whole genome shotgun (WGS) entry which is preliminary data.</text>
</comment>
<feature type="compositionally biased region" description="Polar residues" evidence="1">
    <location>
        <begin position="146"/>
        <end position="159"/>
    </location>
</feature>
<organism evidence="2 3">
    <name type="scientific">Crocosphaera watsonii WH 0003</name>
    <dbReference type="NCBI Taxonomy" id="423471"/>
    <lineage>
        <taxon>Bacteria</taxon>
        <taxon>Bacillati</taxon>
        <taxon>Cyanobacteriota</taxon>
        <taxon>Cyanophyceae</taxon>
        <taxon>Oscillatoriophycideae</taxon>
        <taxon>Chroococcales</taxon>
        <taxon>Aphanothecaceae</taxon>
        <taxon>Crocosphaera</taxon>
    </lineage>
</organism>
<name>G5J2Y2_CROWT</name>
<feature type="region of interest" description="Disordered" evidence="1">
    <location>
        <begin position="119"/>
        <end position="159"/>
    </location>
</feature>
<dbReference type="GeneID" id="88765608"/>
<evidence type="ECO:0000256" key="1">
    <source>
        <dbReference type="SAM" id="MobiDB-lite"/>
    </source>
</evidence>
<dbReference type="EMBL" id="AESD01000286">
    <property type="protein sequence ID" value="EHJ13451.1"/>
    <property type="molecule type" value="Genomic_DNA"/>
</dbReference>
<dbReference type="PATRIC" id="fig|423471.3.peg.1744"/>
<evidence type="ECO:0000313" key="3">
    <source>
        <dbReference type="Proteomes" id="UP000003477"/>
    </source>
</evidence>
<gene>
    <name evidence="2" type="ORF">CWATWH0003_1863</name>
</gene>
<sequence>MYLNNFTLRIVEGKELENGYVELIHNTQYRVILGNQKPVRCDAYLEIDGKHLGTWRLHPYYSITLERPAHDDGRFTFYQLGTTEAYSAGLVEGDPKLGLIKAIFTPELTQKEPQWMSAESMEVGNRNQRTAKKSARGYAPGGTGLSGKSDQEFITASSR</sequence>
<accession>G5J2Y2</accession>
<proteinExistence type="predicted"/>